<reference evidence="9" key="1">
    <citation type="submission" date="2025-08" db="UniProtKB">
        <authorList>
            <consortium name="Ensembl"/>
        </authorList>
    </citation>
    <scope>IDENTIFICATION</scope>
</reference>
<feature type="compositionally biased region" description="Basic residues" evidence="7">
    <location>
        <begin position="292"/>
        <end position="309"/>
    </location>
</feature>
<dbReference type="GO" id="GO:0000981">
    <property type="term" value="F:DNA-binding transcription factor activity, RNA polymerase II-specific"/>
    <property type="evidence" value="ECO:0007669"/>
    <property type="project" value="TreeGrafter"/>
</dbReference>
<dbReference type="PANTHER" id="PTHR15467:SF10">
    <property type="entry name" value="HOMEOBOX AND LEUCINE ZIPPER ENCODING B-RELATED"/>
    <property type="match status" value="1"/>
</dbReference>
<evidence type="ECO:0000256" key="7">
    <source>
        <dbReference type="SAM" id="MobiDB-lite"/>
    </source>
</evidence>
<feature type="region of interest" description="Disordered" evidence="7">
    <location>
        <begin position="195"/>
        <end position="596"/>
    </location>
</feature>
<keyword evidence="4 5" id="KW-0539">Nucleus</keyword>
<comment type="subcellular location">
    <subcellularLocation>
        <location evidence="1 5 6">Nucleus</location>
    </subcellularLocation>
</comment>
<name>A0A8C4ZU96_GADMO</name>
<organism evidence="9 10">
    <name type="scientific">Gadus morhua</name>
    <name type="common">Atlantic cod</name>
    <dbReference type="NCBI Taxonomy" id="8049"/>
    <lineage>
        <taxon>Eukaryota</taxon>
        <taxon>Metazoa</taxon>
        <taxon>Chordata</taxon>
        <taxon>Craniata</taxon>
        <taxon>Vertebrata</taxon>
        <taxon>Euteleostomi</taxon>
        <taxon>Actinopterygii</taxon>
        <taxon>Neopterygii</taxon>
        <taxon>Teleostei</taxon>
        <taxon>Neoteleostei</taxon>
        <taxon>Acanthomorphata</taxon>
        <taxon>Zeiogadaria</taxon>
        <taxon>Gadariae</taxon>
        <taxon>Gadiformes</taxon>
        <taxon>Gadoidei</taxon>
        <taxon>Gadidae</taxon>
        <taxon>Gadus</taxon>
    </lineage>
</organism>
<dbReference type="GO" id="GO:0005634">
    <property type="term" value="C:nucleus"/>
    <property type="evidence" value="ECO:0007669"/>
    <property type="project" value="UniProtKB-SubCell"/>
</dbReference>
<feature type="compositionally biased region" description="Acidic residues" evidence="7">
    <location>
        <begin position="400"/>
        <end position="411"/>
    </location>
</feature>
<dbReference type="Gene3D" id="1.10.10.60">
    <property type="entry name" value="Homeodomain-like"/>
    <property type="match status" value="2"/>
</dbReference>
<evidence type="ECO:0000313" key="10">
    <source>
        <dbReference type="Proteomes" id="UP000694546"/>
    </source>
</evidence>
<dbReference type="InterPro" id="IPR001356">
    <property type="entry name" value="HD"/>
</dbReference>
<dbReference type="InterPro" id="IPR009057">
    <property type="entry name" value="Homeodomain-like_sf"/>
</dbReference>
<evidence type="ECO:0000256" key="2">
    <source>
        <dbReference type="ARBA" id="ARBA00023125"/>
    </source>
</evidence>
<dbReference type="CDD" id="cd00086">
    <property type="entry name" value="homeodomain"/>
    <property type="match status" value="2"/>
</dbReference>
<keyword evidence="3 5" id="KW-0371">Homeobox</keyword>
<feature type="compositionally biased region" description="Basic residues" evidence="7">
    <location>
        <begin position="502"/>
        <end position="511"/>
    </location>
</feature>
<proteinExistence type="predicted"/>
<keyword evidence="2 5" id="KW-0238">DNA-binding</keyword>
<feature type="compositionally biased region" description="Acidic residues" evidence="7">
    <location>
        <begin position="216"/>
        <end position="235"/>
    </location>
</feature>
<evidence type="ECO:0000259" key="8">
    <source>
        <dbReference type="PROSITE" id="PS50071"/>
    </source>
</evidence>
<feature type="compositionally biased region" description="Acidic residues" evidence="7">
    <location>
        <begin position="330"/>
        <end position="344"/>
    </location>
</feature>
<feature type="domain" description="Homeobox" evidence="8">
    <location>
        <begin position="128"/>
        <end position="171"/>
    </location>
</feature>
<evidence type="ECO:0000313" key="9">
    <source>
        <dbReference type="Ensembl" id="ENSGMOP00000022288.1"/>
    </source>
</evidence>
<accession>A0A8C4ZU96</accession>
<dbReference type="SMART" id="SM00389">
    <property type="entry name" value="HOX"/>
    <property type="match status" value="2"/>
</dbReference>
<feature type="compositionally biased region" description="Basic and acidic residues" evidence="7">
    <location>
        <begin position="376"/>
        <end position="385"/>
    </location>
</feature>
<protein>
    <recommendedName>
        <fullName evidence="8">Homeobox domain-containing protein</fullName>
    </recommendedName>
</protein>
<feature type="compositionally biased region" description="Basic and acidic residues" evidence="7">
    <location>
        <begin position="345"/>
        <end position="360"/>
    </location>
</feature>
<dbReference type="SUPFAM" id="SSF46689">
    <property type="entry name" value="Homeodomain-like"/>
    <property type="match status" value="2"/>
</dbReference>
<dbReference type="PANTHER" id="PTHR15467">
    <property type="entry name" value="ZINC-FINGERS AND HOMEOBOXES RELATED"/>
    <property type="match status" value="1"/>
</dbReference>
<keyword evidence="10" id="KW-1185">Reference proteome</keyword>
<sequence length="707" mass="76092">MFTSPLSELATCLLLPLLSKQPLLNKSINNITMVFEEESTSVSPVDIEGFTLQNTSPLSCPPCPPVSLSPCRGATPAGSPLPSLTQAQAFSLNKNSTLCLPVFSADNKLLWVHSNSITQEVAHAADTLDGAFEVFPYPKREEMAKLARRCSLHLDHVRVWFMFQRLHYGISWDYTDICAVRRRLLGPGRRRPAKAAKAAVVVGGEGDPQAVREQGEEKEEAEEEEEAAREDVLEEAGERGSSEGSGSCVKMGARGVATEKGEEGEGRGGGSGETGESTASPTPPPVSSVRRLYGRPRKLLGAGRRRPARASKAAVVVGEDDPQAVREQVEEKEEEAEKEEEEEERAAREEVLEEAGERGSSEGSGSCVKMGARGVATEKGEEGEGRGGGSGETGVRVEVGGEEEEEGEEQGQEGRVETPGQPCKRKLGQENEKGKKSARDKGDMARVRKGAKSTEEEDPPKRKDGEPGRVEGGMALLTNQEPVPESTASPTPPPVSSVRSPYGRHSKKKKKTPFDLLPKVEVSEIPLSSKGHRGPPGAGENHTGRKADSTATVSGDDDGITPGNGSAHGNTSALGDLGTSKAKASPPDAKPKNKTKEQLRRAFLACQYPNPCDYDWLSEWTGLQRTRLIQWFGDARYEIKNSKPRWITPGDQQRVLARMRQRQRMKHLSTGEAGASGPGAGTWRLKLEERSIPIPTATISTAPAPAP</sequence>
<feature type="compositionally biased region" description="Basic and acidic residues" evidence="7">
    <location>
        <begin position="427"/>
        <end position="446"/>
    </location>
</feature>
<dbReference type="AlphaFoldDB" id="A0A8C4ZU96"/>
<evidence type="ECO:0000256" key="4">
    <source>
        <dbReference type="ARBA" id="ARBA00023242"/>
    </source>
</evidence>
<dbReference type="Proteomes" id="UP000694546">
    <property type="component" value="Chromosome 17"/>
</dbReference>
<evidence type="ECO:0000256" key="1">
    <source>
        <dbReference type="ARBA" id="ARBA00004123"/>
    </source>
</evidence>
<feature type="compositionally biased region" description="Polar residues" evidence="7">
    <location>
        <begin position="563"/>
        <end position="573"/>
    </location>
</feature>
<dbReference type="Pfam" id="PF00046">
    <property type="entry name" value="Homeodomain"/>
    <property type="match status" value="1"/>
</dbReference>
<feature type="domain" description="Homeobox" evidence="8">
    <location>
        <begin position="597"/>
        <end position="642"/>
    </location>
</feature>
<dbReference type="GeneTree" id="ENSGT00940000176132"/>
<feature type="compositionally biased region" description="Basic and acidic residues" evidence="7">
    <location>
        <begin position="459"/>
        <end position="469"/>
    </location>
</feature>
<feature type="DNA-binding region" description="Homeobox" evidence="5">
    <location>
        <begin position="599"/>
        <end position="643"/>
    </location>
</feature>
<evidence type="ECO:0000256" key="6">
    <source>
        <dbReference type="RuleBase" id="RU000682"/>
    </source>
</evidence>
<feature type="compositionally biased region" description="Basic and acidic residues" evidence="7">
    <location>
        <begin position="257"/>
        <end position="266"/>
    </location>
</feature>
<feature type="DNA-binding region" description="Homeobox" evidence="5">
    <location>
        <begin position="130"/>
        <end position="172"/>
    </location>
</feature>
<reference evidence="9" key="2">
    <citation type="submission" date="2025-09" db="UniProtKB">
        <authorList>
            <consortium name="Ensembl"/>
        </authorList>
    </citation>
    <scope>IDENTIFICATION</scope>
</reference>
<evidence type="ECO:0000256" key="5">
    <source>
        <dbReference type="PROSITE-ProRule" id="PRU00108"/>
    </source>
</evidence>
<dbReference type="PROSITE" id="PS50071">
    <property type="entry name" value="HOMEOBOX_2"/>
    <property type="match status" value="2"/>
</dbReference>
<dbReference type="Ensembl" id="ENSGMOT00000042613.1">
    <property type="protein sequence ID" value="ENSGMOP00000022288.1"/>
    <property type="gene ID" value="ENSGMOG00000025261.1"/>
</dbReference>
<dbReference type="GO" id="GO:0003677">
    <property type="term" value="F:DNA binding"/>
    <property type="evidence" value="ECO:0007669"/>
    <property type="project" value="UniProtKB-UniRule"/>
</dbReference>
<evidence type="ECO:0000256" key="3">
    <source>
        <dbReference type="ARBA" id="ARBA00023155"/>
    </source>
</evidence>